<dbReference type="Gene3D" id="3.40.50.150">
    <property type="entry name" value="Vaccinia Virus protein VP39"/>
    <property type="match status" value="1"/>
</dbReference>
<gene>
    <name evidence="2" type="ORF">Phou_055490</name>
</gene>
<reference evidence="2 3" key="2">
    <citation type="submission" date="2020-03" db="EMBL/GenBank/DDBJ databases">
        <authorList>
            <person name="Ichikawa N."/>
            <person name="Kimura A."/>
            <person name="Kitahashi Y."/>
            <person name="Uohara A."/>
        </authorList>
    </citation>
    <scope>NUCLEOTIDE SEQUENCE [LARGE SCALE GENOMIC DNA]</scope>
    <source>
        <strain evidence="2 3">NBRC 108639</strain>
    </source>
</reference>
<accession>A0A6V8KGZ7</accession>
<dbReference type="InterPro" id="IPR025714">
    <property type="entry name" value="Methyltranfer_dom"/>
</dbReference>
<evidence type="ECO:0000313" key="3">
    <source>
        <dbReference type="Proteomes" id="UP000482800"/>
    </source>
</evidence>
<protein>
    <recommendedName>
        <fullName evidence="1">Methyltransferase domain-containing protein</fullName>
    </recommendedName>
</protein>
<dbReference type="EMBL" id="BLPF01000002">
    <property type="protein sequence ID" value="GFJ81369.1"/>
    <property type="molecule type" value="Genomic_DNA"/>
</dbReference>
<keyword evidence="3" id="KW-1185">Reference proteome</keyword>
<comment type="caution">
    <text evidence="2">The sequence shown here is derived from an EMBL/GenBank/DDBJ whole genome shotgun (WGS) entry which is preliminary data.</text>
</comment>
<organism evidence="2 3">
    <name type="scientific">Phytohabitans houttuyneae</name>
    <dbReference type="NCBI Taxonomy" id="1076126"/>
    <lineage>
        <taxon>Bacteria</taxon>
        <taxon>Bacillati</taxon>
        <taxon>Actinomycetota</taxon>
        <taxon>Actinomycetes</taxon>
        <taxon>Micromonosporales</taxon>
        <taxon>Micromonosporaceae</taxon>
    </lineage>
</organism>
<dbReference type="Proteomes" id="UP000482800">
    <property type="component" value="Unassembled WGS sequence"/>
</dbReference>
<proteinExistence type="predicted"/>
<dbReference type="InterPro" id="IPR029063">
    <property type="entry name" value="SAM-dependent_MTases_sf"/>
</dbReference>
<sequence>MLDDQRLRNDICWSPFRPGNAAITVRYAAAVSAVEAGKQRIAGVFDRAAPTYEQTGVAFFDPIGAALAERAGLRAGERVLDVGCGRGASLLPAAEAVGPSGVAAGIDLAPGMVAATAAEARRRGLTQVHVKVGDAEAPTSRMPPSTLSSAAWCCSSCPMRRRPCARTPGCCVRADGSCSARSPR</sequence>
<dbReference type="RefSeq" id="WP_178134981.1">
    <property type="nucleotide sequence ID" value="NZ_BLPF01000002.1"/>
</dbReference>
<dbReference type="SUPFAM" id="SSF53335">
    <property type="entry name" value="S-adenosyl-L-methionine-dependent methyltransferases"/>
    <property type="match status" value="1"/>
</dbReference>
<feature type="domain" description="Methyltransferase" evidence="1">
    <location>
        <begin position="75"/>
        <end position="137"/>
    </location>
</feature>
<evidence type="ECO:0000259" key="1">
    <source>
        <dbReference type="Pfam" id="PF13847"/>
    </source>
</evidence>
<dbReference type="AlphaFoldDB" id="A0A6V8KGZ7"/>
<reference evidence="2 3" key="1">
    <citation type="submission" date="2020-03" db="EMBL/GenBank/DDBJ databases">
        <title>Whole genome shotgun sequence of Phytohabitans houttuyneae NBRC 108639.</title>
        <authorList>
            <person name="Komaki H."/>
            <person name="Tamura T."/>
        </authorList>
    </citation>
    <scope>NUCLEOTIDE SEQUENCE [LARGE SCALE GENOMIC DNA]</scope>
    <source>
        <strain evidence="2 3">NBRC 108639</strain>
    </source>
</reference>
<dbReference type="Pfam" id="PF13847">
    <property type="entry name" value="Methyltransf_31"/>
    <property type="match status" value="1"/>
</dbReference>
<dbReference type="CDD" id="cd02440">
    <property type="entry name" value="AdoMet_MTases"/>
    <property type="match status" value="1"/>
</dbReference>
<evidence type="ECO:0000313" key="2">
    <source>
        <dbReference type="EMBL" id="GFJ81369.1"/>
    </source>
</evidence>
<name>A0A6V8KGZ7_9ACTN</name>